<comment type="caution">
    <text evidence="2">The sequence shown here is derived from an EMBL/GenBank/DDBJ whole genome shotgun (WGS) entry which is preliminary data.</text>
</comment>
<protein>
    <submittedName>
        <fullName evidence="2">Uncharacterized protein</fullName>
    </submittedName>
</protein>
<dbReference type="AlphaFoldDB" id="A0A0R2F8T4"/>
<dbReference type="PATRIC" id="fig|1423804.4.peg.580"/>
<dbReference type="Proteomes" id="UP000051442">
    <property type="component" value="Unassembled WGS sequence"/>
</dbReference>
<evidence type="ECO:0000313" key="2">
    <source>
        <dbReference type="EMBL" id="KRN24753.1"/>
    </source>
</evidence>
<proteinExistence type="predicted"/>
<reference evidence="2 3" key="1">
    <citation type="journal article" date="2015" name="Genome Announc.">
        <title>Expanding the biotechnology potential of lactobacilli through comparative genomics of 213 strains and associated genera.</title>
        <authorList>
            <person name="Sun Z."/>
            <person name="Harris H.M."/>
            <person name="McCann A."/>
            <person name="Guo C."/>
            <person name="Argimon S."/>
            <person name="Zhang W."/>
            <person name="Yang X."/>
            <person name="Jeffery I.B."/>
            <person name="Cooney J.C."/>
            <person name="Kagawa T.F."/>
            <person name="Liu W."/>
            <person name="Song Y."/>
            <person name="Salvetti E."/>
            <person name="Wrobel A."/>
            <person name="Rasinkangas P."/>
            <person name="Parkhill J."/>
            <person name="Rea M.C."/>
            <person name="O'Sullivan O."/>
            <person name="Ritari J."/>
            <person name="Douillard F.P."/>
            <person name="Paul Ross R."/>
            <person name="Yang R."/>
            <person name="Briner A.E."/>
            <person name="Felis G.E."/>
            <person name="de Vos W.M."/>
            <person name="Barrangou R."/>
            <person name="Klaenhammer T.R."/>
            <person name="Caufield P.W."/>
            <person name="Cui Y."/>
            <person name="Zhang H."/>
            <person name="O'Toole P.W."/>
        </authorList>
    </citation>
    <scope>NUCLEOTIDE SEQUENCE [LARGE SCALE GENOMIC DNA]</scope>
    <source>
        <strain evidence="2 3">DSM 23365</strain>
    </source>
</reference>
<name>A0A0R2F8T4_9LACO</name>
<keyword evidence="3" id="KW-1185">Reference proteome</keyword>
<evidence type="ECO:0000313" key="3">
    <source>
        <dbReference type="Proteomes" id="UP000051442"/>
    </source>
</evidence>
<organism evidence="2 3">
    <name type="scientific">Secundilactobacillus similis DSM 23365 = JCM 2765</name>
    <dbReference type="NCBI Taxonomy" id="1423804"/>
    <lineage>
        <taxon>Bacteria</taxon>
        <taxon>Bacillati</taxon>
        <taxon>Bacillota</taxon>
        <taxon>Bacilli</taxon>
        <taxon>Lactobacillales</taxon>
        <taxon>Lactobacillaceae</taxon>
        <taxon>Secundilactobacillus</taxon>
    </lineage>
</organism>
<gene>
    <name evidence="2" type="ORF">FD14_GL000538</name>
</gene>
<accession>A0A0R2F8T4</accession>
<sequence length="54" mass="6407">MTSFYNFRDPENNSLSGAEFCSLKERFSMQLWQAKRRQTAETHHTPNTYAGHKR</sequence>
<dbReference type="EMBL" id="AYZM01000081">
    <property type="protein sequence ID" value="KRN24753.1"/>
    <property type="molecule type" value="Genomic_DNA"/>
</dbReference>
<feature type="region of interest" description="Disordered" evidence="1">
    <location>
        <begin position="34"/>
        <end position="54"/>
    </location>
</feature>
<evidence type="ECO:0000256" key="1">
    <source>
        <dbReference type="SAM" id="MobiDB-lite"/>
    </source>
</evidence>